<reference evidence="3" key="1">
    <citation type="journal article" date="2021" name="BMC Genomics">
        <title>Chromosome-level genome assembly and manually-curated proteome of model necrotroph Parastagonospora nodorum Sn15 reveals a genome-wide trove of candidate effector homologs, and redundancy of virulence-related functions within an accessory chromosome.</title>
        <authorList>
            <person name="Bertazzoni S."/>
            <person name="Jones D.A.B."/>
            <person name="Phan H.T."/>
            <person name="Tan K.-C."/>
            <person name="Hane J.K."/>
        </authorList>
    </citation>
    <scope>NUCLEOTIDE SEQUENCE [LARGE SCALE GENOMIC DNA]</scope>
    <source>
        <strain evidence="3">SN15 / ATCC MYA-4574 / FGSC 10173)</strain>
    </source>
</reference>
<feature type="compositionally biased region" description="Basic and acidic residues" evidence="1">
    <location>
        <begin position="42"/>
        <end position="51"/>
    </location>
</feature>
<sequence>MKLVSTTKDRRCAKHMPTTSPHFSNGPSPGNDSRSVNNQLEGFREISTRSV</sequence>
<gene>
    <name evidence="2" type="ORF">JI435_405440</name>
</gene>
<accession>A0A7U2EWH7</accession>
<evidence type="ECO:0000313" key="3">
    <source>
        <dbReference type="Proteomes" id="UP000663193"/>
    </source>
</evidence>
<dbReference type="VEuPathDB" id="FungiDB:JI435_405440"/>
<protein>
    <submittedName>
        <fullName evidence="2">Uncharacterized protein</fullName>
    </submittedName>
</protein>
<dbReference type="AlphaFoldDB" id="A0A7U2EWH7"/>
<organism evidence="2 3">
    <name type="scientific">Phaeosphaeria nodorum (strain SN15 / ATCC MYA-4574 / FGSC 10173)</name>
    <name type="common">Glume blotch fungus</name>
    <name type="synonym">Parastagonospora nodorum</name>
    <dbReference type="NCBI Taxonomy" id="321614"/>
    <lineage>
        <taxon>Eukaryota</taxon>
        <taxon>Fungi</taxon>
        <taxon>Dikarya</taxon>
        <taxon>Ascomycota</taxon>
        <taxon>Pezizomycotina</taxon>
        <taxon>Dothideomycetes</taxon>
        <taxon>Pleosporomycetidae</taxon>
        <taxon>Pleosporales</taxon>
        <taxon>Pleosporineae</taxon>
        <taxon>Phaeosphaeriaceae</taxon>
        <taxon>Parastagonospora</taxon>
    </lineage>
</organism>
<evidence type="ECO:0000256" key="1">
    <source>
        <dbReference type="SAM" id="MobiDB-lite"/>
    </source>
</evidence>
<proteinExistence type="predicted"/>
<dbReference type="EMBL" id="CP069026">
    <property type="protein sequence ID" value="QRC94232.1"/>
    <property type="molecule type" value="Genomic_DNA"/>
</dbReference>
<feature type="region of interest" description="Disordered" evidence="1">
    <location>
        <begin position="1"/>
        <end position="51"/>
    </location>
</feature>
<dbReference type="Proteomes" id="UP000663193">
    <property type="component" value="Chromosome 4"/>
</dbReference>
<keyword evidence="3" id="KW-1185">Reference proteome</keyword>
<name>A0A7U2EWH7_PHANO</name>
<feature type="compositionally biased region" description="Polar residues" evidence="1">
    <location>
        <begin position="17"/>
        <end position="40"/>
    </location>
</feature>
<evidence type="ECO:0000313" key="2">
    <source>
        <dbReference type="EMBL" id="QRC94232.1"/>
    </source>
</evidence>